<protein>
    <recommendedName>
        <fullName evidence="2">Transglutaminase-like domain-containing protein</fullName>
    </recommendedName>
</protein>
<accession>A0A382WJB7</accession>
<feature type="non-terminal residue" evidence="1">
    <location>
        <position position="1"/>
    </location>
</feature>
<dbReference type="AlphaFoldDB" id="A0A382WJB7"/>
<reference evidence="1" key="1">
    <citation type="submission" date="2018-05" db="EMBL/GenBank/DDBJ databases">
        <authorList>
            <person name="Lanie J.A."/>
            <person name="Ng W.-L."/>
            <person name="Kazmierczak K.M."/>
            <person name="Andrzejewski T.M."/>
            <person name="Davidsen T.M."/>
            <person name="Wayne K.J."/>
            <person name="Tettelin H."/>
            <person name="Glass J.I."/>
            <person name="Rusch D."/>
            <person name="Podicherti R."/>
            <person name="Tsui H.-C.T."/>
            <person name="Winkler M.E."/>
        </authorList>
    </citation>
    <scope>NUCLEOTIDE SEQUENCE</scope>
</reference>
<feature type="non-terminal residue" evidence="1">
    <location>
        <position position="277"/>
    </location>
</feature>
<evidence type="ECO:0008006" key="2">
    <source>
        <dbReference type="Google" id="ProtNLM"/>
    </source>
</evidence>
<gene>
    <name evidence="1" type="ORF">METZ01_LOCUS411603</name>
</gene>
<sequence>DLFTRSRLKEAGEAYLPAFVAIGKNETVRDVFLRALNPKDDQLRALELFVHLYVKYPDLVTAYPQLAVAFSIVFDQPFPSHWPHSQVPKSDLPREPMNLASRFADIVTASKARSLEFDLARLSVAELKFVVDHLLPKSEMEWARQNVSLRRSTFAKAFKSIQYDKPRLSAGVFSWPNGPYTLASISERGGICVDQAYFSSMSGKAKGIPTLTFVGQGSGGGHAWFGFLKAPGRWETDCGRYENQNYPVGNAIDPQTWEKITDDELDALARGEKNLTG</sequence>
<proteinExistence type="predicted"/>
<organism evidence="1">
    <name type="scientific">marine metagenome</name>
    <dbReference type="NCBI Taxonomy" id="408172"/>
    <lineage>
        <taxon>unclassified sequences</taxon>
        <taxon>metagenomes</taxon>
        <taxon>ecological metagenomes</taxon>
    </lineage>
</organism>
<evidence type="ECO:0000313" key="1">
    <source>
        <dbReference type="EMBL" id="SVD58749.1"/>
    </source>
</evidence>
<name>A0A382WJB7_9ZZZZ</name>
<dbReference type="EMBL" id="UINC01160224">
    <property type="protein sequence ID" value="SVD58749.1"/>
    <property type="molecule type" value="Genomic_DNA"/>
</dbReference>